<proteinExistence type="predicted"/>
<evidence type="ECO:0000313" key="1">
    <source>
        <dbReference type="EMBL" id="KZV34272.1"/>
    </source>
</evidence>
<gene>
    <name evidence="1" type="ORF">F511_35910</name>
</gene>
<accession>A0A2Z7BIS7</accession>
<keyword evidence="2" id="KW-1185">Reference proteome</keyword>
<evidence type="ECO:0000313" key="2">
    <source>
        <dbReference type="Proteomes" id="UP000250235"/>
    </source>
</evidence>
<sequence length="101" mass="11111">MLVDVLGVVIEFASNANVDFSRWFISAYPAVASDQLLLVKQLGCPLRSGYPLLVQLGRPLTVPAWISSTRPAWASPHCSSFDIFSICSWFDLLQCVVPAHC</sequence>
<protein>
    <submittedName>
        <fullName evidence="1">Uncharacterized protein</fullName>
    </submittedName>
</protein>
<dbReference type="Proteomes" id="UP000250235">
    <property type="component" value="Unassembled WGS sequence"/>
</dbReference>
<dbReference type="EMBL" id="KV005123">
    <property type="protein sequence ID" value="KZV34272.1"/>
    <property type="molecule type" value="Genomic_DNA"/>
</dbReference>
<dbReference type="AlphaFoldDB" id="A0A2Z7BIS7"/>
<name>A0A2Z7BIS7_9LAMI</name>
<organism evidence="1 2">
    <name type="scientific">Dorcoceras hygrometricum</name>
    <dbReference type="NCBI Taxonomy" id="472368"/>
    <lineage>
        <taxon>Eukaryota</taxon>
        <taxon>Viridiplantae</taxon>
        <taxon>Streptophyta</taxon>
        <taxon>Embryophyta</taxon>
        <taxon>Tracheophyta</taxon>
        <taxon>Spermatophyta</taxon>
        <taxon>Magnoliopsida</taxon>
        <taxon>eudicotyledons</taxon>
        <taxon>Gunneridae</taxon>
        <taxon>Pentapetalae</taxon>
        <taxon>asterids</taxon>
        <taxon>lamiids</taxon>
        <taxon>Lamiales</taxon>
        <taxon>Gesneriaceae</taxon>
        <taxon>Didymocarpoideae</taxon>
        <taxon>Trichosporeae</taxon>
        <taxon>Loxocarpinae</taxon>
        <taxon>Dorcoceras</taxon>
    </lineage>
</organism>
<reference evidence="1 2" key="1">
    <citation type="journal article" date="2015" name="Proc. Natl. Acad. Sci. U.S.A.">
        <title>The resurrection genome of Boea hygrometrica: A blueprint for survival of dehydration.</title>
        <authorList>
            <person name="Xiao L."/>
            <person name="Yang G."/>
            <person name="Zhang L."/>
            <person name="Yang X."/>
            <person name="Zhao S."/>
            <person name="Ji Z."/>
            <person name="Zhou Q."/>
            <person name="Hu M."/>
            <person name="Wang Y."/>
            <person name="Chen M."/>
            <person name="Xu Y."/>
            <person name="Jin H."/>
            <person name="Xiao X."/>
            <person name="Hu G."/>
            <person name="Bao F."/>
            <person name="Hu Y."/>
            <person name="Wan P."/>
            <person name="Li L."/>
            <person name="Deng X."/>
            <person name="Kuang T."/>
            <person name="Xiang C."/>
            <person name="Zhu J.K."/>
            <person name="Oliver M.J."/>
            <person name="He Y."/>
        </authorList>
    </citation>
    <scope>NUCLEOTIDE SEQUENCE [LARGE SCALE GENOMIC DNA]</scope>
    <source>
        <strain evidence="2">cv. XS01</strain>
    </source>
</reference>